<proteinExistence type="predicted"/>
<protein>
    <submittedName>
        <fullName evidence="1">Uncharacterized protein</fullName>
    </submittedName>
</protein>
<name>J3LVD5_ORYBR</name>
<evidence type="ECO:0000313" key="2">
    <source>
        <dbReference type="Proteomes" id="UP000006038"/>
    </source>
</evidence>
<organism evidence="1">
    <name type="scientific">Oryza brachyantha</name>
    <name type="common">malo sina</name>
    <dbReference type="NCBI Taxonomy" id="4533"/>
    <lineage>
        <taxon>Eukaryota</taxon>
        <taxon>Viridiplantae</taxon>
        <taxon>Streptophyta</taxon>
        <taxon>Embryophyta</taxon>
        <taxon>Tracheophyta</taxon>
        <taxon>Spermatophyta</taxon>
        <taxon>Magnoliopsida</taxon>
        <taxon>Liliopsida</taxon>
        <taxon>Poales</taxon>
        <taxon>Poaceae</taxon>
        <taxon>BOP clade</taxon>
        <taxon>Oryzoideae</taxon>
        <taxon>Oryzeae</taxon>
        <taxon>Oryzinae</taxon>
        <taxon>Oryza</taxon>
    </lineage>
</organism>
<dbReference type="HOGENOM" id="CLU_2531090_0_0_1"/>
<dbReference type="AlphaFoldDB" id="J3LVD5"/>
<reference evidence="1" key="2">
    <citation type="submission" date="2013-04" db="UniProtKB">
        <authorList>
            <consortium name="EnsemblPlants"/>
        </authorList>
    </citation>
    <scope>IDENTIFICATION</scope>
</reference>
<evidence type="ECO:0000313" key="1">
    <source>
        <dbReference type="EnsemblPlants" id="OB04G11100.1"/>
    </source>
</evidence>
<accession>J3LVD5</accession>
<sequence>MDDMKEFQQKMAEHRVEAATWNFKAAQEKEEKMLEYKNKLLEKFTELLAFDTSKMEAWAKAAHVRAVTNLSDQIWGGVGTGDAM</sequence>
<dbReference type="EnsemblPlants" id="OB04G11100.1">
    <property type="protein sequence ID" value="OB04G11100.1"/>
    <property type="gene ID" value="OB04G11100"/>
</dbReference>
<reference evidence="1" key="1">
    <citation type="journal article" date="2013" name="Nat. Commun.">
        <title>Whole-genome sequencing of Oryza brachyantha reveals mechanisms underlying Oryza genome evolution.</title>
        <authorList>
            <person name="Chen J."/>
            <person name="Huang Q."/>
            <person name="Gao D."/>
            <person name="Wang J."/>
            <person name="Lang Y."/>
            <person name="Liu T."/>
            <person name="Li B."/>
            <person name="Bai Z."/>
            <person name="Luis Goicoechea J."/>
            <person name="Liang C."/>
            <person name="Chen C."/>
            <person name="Zhang W."/>
            <person name="Sun S."/>
            <person name="Liao Y."/>
            <person name="Zhang X."/>
            <person name="Yang L."/>
            <person name="Song C."/>
            <person name="Wang M."/>
            <person name="Shi J."/>
            <person name="Liu G."/>
            <person name="Liu J."/>
            <person name="Zhou H."/>
            <person name="Zhou W."/>
            <person name="Yu Q."/>
            <person name="An N."/>
            <person name="Chen Y."/>
            <person name="Cai Q."/>
            <person name="Wang B."/>
            <person name="Liu B."/>
            <person name="Min J."/>
            <person name="Huang Y."/>
            <person name="Wu H."/>
            <person name="Li Z."/>
            <person name="Zhang Y."/>
            <person name="Yin Y."/>
            <person name="Song W."/>
            <person name="Jiang J."/>
            <person name="Jackson S.A."/>
            <person name="Wing R.A."/>
            <person name="Wang J."/>
            <person name="Chen M."/>
        </authorList>
    </citation>
    <scope>NUCLEOTIDE SEQUENCE [LARGE SCALE GENOMIC DNA]</scope>
    <source>
        <strain evidence="1">cv. IRGC 101232</strain>
    </source>
</reference>
<dbReference type="Gramene" id="OB04G11100.1">
    <property type="protein sequence ID" value="OB04G11100.1"/>
    <property type="gene ID" value="OB04G11100"/>
</dbReference>
<keyword evidence="2" id="KW-1185">Reference proteome</keyword>
<dbReference type="Proteomes" id="UP000006038">
    <property type="component" value="Chromosome 4"/>
</dbReference>